<gene>
    <name evidence="1" type="ORF">ODALV1_LOCUS30173</name>
</gene>
<keyword evidence="2" id="KW-1185">Reference proteome</keyword>
<reference evidence="1 2" key="1">
    <citation type="submission" date="2024-08" db="EMBL/GenBank/DDBJ databases">
        <authorList>
            <person name="Cucini C."/>
            <person name="Frati F."/>
        </authorList>
    </citation>
    <scope>NUCLEOTIDE SEQUENCE [LARGE SCALE GENOMIC DNA]</scope>
</reference>
<proteinExistence type="predicted"/>
<dbReference type="InterPro" id="IPR011989">
    <property type="entry name" value="ARM-like"/>
</dbReference>
<comment type="caution">
    <text evidence="1">The sequence shown here is derived from an EMBL/GenBank/DDBJ whole genome shotgun (WGS) entry which is preliminary data.</text>
</comment>
<evidence type="ECO:0000313" key="1">
    <source>
        <dbReference type="EMBL" id="CAL8144370.1"/>
    </source>
</evidence>
<accession>A0ABP1S650</accession>
<dbReference type="EMBL" id="CAXLJM020000160">
    <property type="protein sequence ID" value="CAL8144370.1"/>
    <property type="molecule type" value="Genomic_DNA"/>
</dbReference>
<dbReference type="Gene3D" id="1.25.10.10">
    <property type="entry name" value="Leucine-rich Repeat Variant"/>
    <property type="match status" value="1"/>
</dbReference>
<protein>
    <submittedName>
        <fullName evidence="1">Uncharacterized protein</fullName>
    </submittedName>
</protein>
<sequence>MQSQSRRSAGLRTPRATETVERGLGREFKVSVPVPQSSEDFIKKFGPLSVEVQQALTAILMLESPEYNIVIDSLNALQKFCKRRDENKEMYVELGGLPPIQKRMFDPNAVIQRMSMKLLALTSTVHKTKLFIRNLDVIFPA</sequence>
<organism evidence="1 2">
    <name type="scientific">Orchesella dallaii</name>
    <dbReference type="NCBI Taxonomy" id="48710"/>
    <lineage>
        <taxon>Eukaryota</taxon>
        <taxon>Metazoa</taxon>
        <taxon>Ecdysozoa</taxon>
        <taxon>Arthropoda</taxon>
        <taxon>Hexapoda</taxon>
        <taxon>Collembola</taxon>
        <taxon>Entomobryomorpha</taxon>
        <taxon>Entomobryoidea</taxon>
        <taxon>Orchesellidae</taxon>
        <taxon>Orchesellinae</taxon>
        <taxon>Orchesella</taxon>
    </lineage>
</organism>
<dbReference type="SUPFAM" id="SSF48371">
    <property type="entry name" value="ARM repeat"/>
    <property type="match status" value="1"/>
</dbReference>
<name>A0ABP1S650_9HEXA</name>
<dbReference type="Proteomes" id="UP001642540">
    <property type="component" value="Unassembled WGS sequence"/>
</dbReference>
<dbReference type="InterPro" id="IPR016024">
    <property type="entry name" value="ARM-type_fold"/>
</dbReference>
<evidence type="ECO:0000313" key="2">
    <source>
        <dbReference type="Proteomes" id="UP001642540"/>
    </source>
</evidence>